<proteinExistence type="predicted"/>
<evidence type="ECO:0000313" key="3">
    <source>
        <dbReference type="Proteomes" id="UP001428341"/>
    </source>
</evidence>
<name>A0AAP0QCV2_9ROSI</name>
<feature type="transmembrane region" description="Helical" evidence="1">
    <location>
        <begin position="100"/>
        <end position="124"/>
    </location>
</feature>
<keyword evidence="1" id="KW-0472">Membrane</keyword>
<comment type="caution">
    <text evidence="2">The sequence shown here is derived from an EMBL/GenBank/DDBJ whole genome shotgun (WGS) entry which is preliminary data.</text>
</comment>
<dbReference type="EMBL" id="JBCGBO010000025">
    <property type="protein sequence ID" value="KAK9175281.1"/>
    <property type="molecule type" value="Genomic_DNA"/>
</dbReference>
<sequence length="129" mass="15693">MDCGFRGGQQLRDDVVVIRVNGSGSWGKWIQLKNRYCNCHERRRAAIRISESPKNPRRLLFCCDTCKFFQWWTPDNEEWASMRDYVHDRTTEFRLRPWHIASWFIGIIVANLLVREVVVMYFWWYSRRT</sequence>
<accession>A0AAP0QCV2</accession>
<dbReference type="Proteomes" id="UP001428341">
    <property type="component" value="Unassembled WGS sequence"/>
</dbReference>
<keyword evidence="1" id="KW-1133">Transmembrane helix</keyword>
<evidence type="ECO:0000313" key="2">
    <source>
        <dbReference type="EMBL" id="KAK9175281.1"/>
    </source>
</evidence>
<organism evidence="2 3">
    <name type="scientific">Citrus x changshan-huyou</name>
    <dbReference type="NCBI Taxonomy" id="2935761"/>
    <lineage>
        <taxon>Eukaryota</taxon>
        <taxon>Viridiplantae</taxon>
        <taxon>Streptophyta</taxon>
        <taxon>Embryophyta</taxon>
        <taxon>Tracheophyta</taxon>
        <taxon>Spermatophyta</taxon>
        <taxon>Magnoliopsida</taxon>
        <taxon>eudicotyledons</taxon>
        <taxon>Gunneridae</taxon>
        <taxon>Pentapetalae</taxon>
        <taxon>rosids</taxon>
        <taxon>malvids</taxon>
        <taxon>Sapindales</taxon>
        <taxon>Rutaceae</taxon>
        <taxon>Aurantioideae</taxon>
        <taxon>Citrus</taxon>
    </lineage>
</organism>
<dbReference type="AlphaFoldDB" id="A0AAP0QCV2"/>
<keyword evidence="3" id="KW-1185">Reference proteome</keyword>
<reference evidence="2 3" key="1">
    <citation type="submission" date="2024-05" db="EMBL/GenBank/DDBJ databases">
        <title>Haplotype-resolved chromosome-level genome assembly of Huyou (Citrus changshanensis).</title>
        <authorList>
            <person name="Miao C."/>
            <person name="Chen W."/>
            <person name="Wu Y."/>
            <person name="Wang L."/>
            <person name="Zhao S."/>
            <person name="Grierson D."/>
            <person name="Xu C."/>
            <person name="Chen K."/>
        </authorList>
    </citation>
    <scope>NUCLEOTIDE SEQUENCE [LARGE SCALE GENOMIC DNA]</scope>
    <source>
        <strain evidence="2">01-14</strain>
        <tissue evidence="2">Leaf</tissue>
    </source>
</reference>
<evidence type="ECO:0000256" key="1">
    <source>
        <dbReference type="SAM" id="Phobius"/>
    </source>
</evidence>
<protein>
    <submittedName>
        <fullName evidence="2">Uncharacterized protein</fullName>
    </submittedName>
</protein>
<keyword evidence="1" id="KW-0812">Transmembrane</keyword>
<gene>
    <name evidence="2" type="ORF">WN944_027287</name>
</gene>